<accession>W2RKD3</accession>
<dbReference type="GeneID" id="19975242"/>
<feature type="transmembrane region" description="Helical" evidence="7">
    <location>
        <begin position="192"/>
        <end position="210"/>
    </location>
</feature>
<feature type="transmembrane region" description="Helical" evidence="7">
    <location>
        <begin position="417"/>
        <end position="437"/>
    </location>
</feature>
<comment type="subcellular location">
    <subcellularLocation>
        <location evidence="1">Membrane</location>
        <topology evidence="1">Multi-pass membrane protein</topology>
    </subcellularLocation>
</comment>
<proteinExistence type="predicted"/>
<keyword evidence="4 7" id="KW-1133">Transmembrane helix</keyword>
<evidence type="ECO:0000256" key="7">
    <source>
        <dbReference type="SAM" id="Phobius"/>
    </source>
</evidence>
<feature type="transmembrane region" description="Helical" evidence="7">
    <location>
        <begin position="328"/>
        <end position="349"/>
    </location>
</feature>
<dbReference type="GO" id="GO:0022857">
    <property type="term" value="F:transmembrane transporter activity"/>
    <property type="evidence" value="ECO:0007669"/>
    <property type="project" value="InterPro"/>
</dbReference>
<feature type="transmembrane region" description="Helical" evidence="7">
    <location>
        <begin position="131"/>
        <end position="154"/>
    </location>
</feature>
<dbReference type="PANTHER" id="PTHR43791:SF41">
    <property type="entry name" value="MAJOR FACILITATOR SUPERFAMILY (MFS) PROFILE DOMAIN-CONTAINING PROTEIN"/>
    <property type="match status" value="1"/>
</dbReference>
<dbReference type="PROSITE" id="PS50850">
    <property type="entry name" value="MFS"/>
    <property type="match status" value="1"/>
</dbReference>
<dbReference type="PANTHER" id="PTHR43791">
    <property type="entry name" value="PERMEASE-RELATED"/>
    <property type="match status" value="1"/>
</dbReference>
<evidence type="ECO:0000313" key="9">
    <source>
        <dbReference type="EMBL" id="ETN36916.1"/>
    </source>
</evidence>
<keyword evidence="5 7" id="KW-0472">Membrane</keyword>
<organism evidence="9 10">
    <name type="scientific">Cyphellophora europaea (strain CBS 101466)</name>
    <name type="common">Phialophora europaea</name>
    <dbReference type="NCBI Taxonomy" id="1220924"/>
    <lineage>
        <taxon>Eukaryota</taxon>
        <taxon>Fungi</taxon>
        <taxon>Dikarya</taxon>
        <taxon>Ascomycota</taxon>
        <taxon>Pezizomycotina</taxon>
        <taxon>Eurotiomycetes</taxon>
        <taxon>Chaetothyriomycetidae</taxon>
        <taxon>Chaetothyriales</taxon>
        <taxon>Cyphellophoraceae</taxon>
        <taxon>Cyphellophora</taxon>
    </lineage>
</organism>
<name>W2RKD3_CYPE1</name>
<keyword evidence="3 7" id="KW-0812">Transmembrane</keyword>
<evidence type="ECO:0000256" key="3">
    <source>
        <dbReference type="ARBA" id="ARBA00022692"/>
    </source>
</evidence>
<evidence type="ECO:0000256" key="2">
    <source>
        <dbReference type="ARBA" id="ARBA00022448"/>
    </source>
</evidence>
<sequence>MDNSDSIDKTPARAVSEATEPEKPANDVKQLDHAALFLANADVQEPALSPAREKRLLRKIDCLLLPMLFVTATLGAVDKVAISTAAIYGLRDDIGLHGQQYSWLGSILSLGALVGMFPSSALMHKFPSGKYLCACSCGWSAMALIFPACTNWAGMMAVRFLMGAFEAIIVPGISVLIAGWYKKEEQPPRNALVFAAASSVVNGFLSWLIGHIPDDAPLAKWQYLYLLVGSISMAWSIFVLIFLPDSPMNAIFLTKEEKVFWVGRLSQNKTGIVNKTWKWDQVREALLDPKTWIIFFFNIAINIPNGGLTTFNGIIINNLGFSAKEASLLSMPTGVMSTLASFIFSLIAAKWANRRCIVTVIACVIPIIGTAILYGVSRTAVPAQMVGLYLCYTYFGPYVVGISLAQANTAGNTKKNVAFAVLYVGYAVGNLIGPQTFRASQAPAYTGGVVAMLCCYCACIGLILVYWLVCVRMNRRLLLVAEEVPAEGAPVEDRFHDLTDWKQRDFRYTT</sequence>
<dbReference type="HOGENOM" id="CLU_001265_0_5_1"/>
<keyword evidence="2" id="KW-0813">Transport</keyword>
<dbReference type="AlphaFoldDB" id="W2RKD3"/>
<feature type="transmembrane region" description="Helical" evidence="7">
    <location>
        <begin position="160"/>
        <end position="180"/>
    </location>
</feature>
<feature type="transmembrane region" description="Helical" evidence="7">
    <location>
        <begin position="62"/>
        <end position="88"/>
    </location>
</feature>
<dbReference type="Proteomes" id="UP000030752">
    <property type="component" value="Unassembled WGS sequence"/>
</dbReference>
<keyword evidence="10" id="KW-1185">Reference proteome</keyword>
<evidence type="ECO:0000259" key="8">
    <source>
        <dbReference type="PROSITE" id="PS50850"/>
    </source>
</evidence>
<evidence type="ECO:0000256" key="4">
    <source>
        <dbReference type="ARBA" id="ARBA00022989"/>
    </source>
</evidence>
<dbReference type="InterPro" id="IPR036259">
    <property type="entry name" value="MFS_trans_sf"/>
</dbReference>
<feature type="transmembrane region" description="Helical" evidence="7">
    <location>
        <begin position="449"/>
        <end position="469"/>
    </location>
</feature>
<feature type="domain" description="Major facilitator superfamily (MFS) profile" evidence="8">
    <location>
        <begin position="64"/>
        <end position="473"/>
    </location>
</feature>
<dbReference type="RefSeq" id="XP_008720448.1">
    <property type="nucleotide sequence ID" value="XM_008722226.1"/>
</dbReference>
<dbReference type="OrthoDB" id="6730379at2759"/>
<feature type="transmembrane region" description="Helical" evidence="7">
    <location>
        <begin position="292"/>
        <end position="316"/>
    </location>
</feature>
<gene>
    <name evidence="9" type="ORF">HMPREF1541_07903</name>
</gene>
<evidence type="ECO:0000256" key="5">
    <source>
        <dbReference type="ARBA" id="ARBA00023136"/>
    </source>
</evidence>
<feature type="transmembrane region" description="Helical" evidence="7">
    <location>
        <begin position="222"/>
        <end position="243"/>
    </location>
</feature>
<feature type="compositionally biased region" description="Basic and acidic residues" evidence="6">
    <location>
        <begin position="1"/>
        <end position="11"/>
    </location>
</feature>
<dbReference type="InterPro" id="IPR020846">
    <property type="entry name" value="MFS_dom"/>
</dbReference>
<dbReference type="eggNOG" id="KOG2533">
    <property type="taxonomic scope" value="Eukaryota"/>
</dbReference>
<protein>
    <recommendedName>
        <fullName evidence="8">Major facilitator superfamily (MFS) profile domain-containing protein</fullName>
    </recommendedName>
</protein>
<evidence type="ECO:0000256" key="6">
    <source>
        <dbReference type="SAM" id="MobiDB-lite"/>
    </source>
</evidence>
<dbReference type="GO" id="GO:0016020">
    <property type="term" value="C:membrane"/>
    <property type="evidence" value="ECO:0007669"/>
    <property type="project" value="UniProtKB-SubCell"/>
</dbReference>
<dbReference type="InParanoid" id="W2RKD3"/>
<feature type="transmembrane region" description="Helical" evidence="7">
    <location>
        <begin position="100"/>
        <end position="119"/>
    </location>
</feature>
<dbReference type="EMBL" id="KB822724">
    <property type="protein sequence ID" value="ETN36916.1"/>
    <property type="molecule type" value="Genomic_DNA"/>
</dbReference>
<feature type="transmembrane region" description="Helical" evidence="7">
    <location>
        <begin position="356"/>
        <end position="374"/>
    </location>
</feature>
<dbReference type="SUPFAM" id="SSF103473">
    <property type="entry name" value="MFS general substrate transporter"/>
    <property type="match status" value="1"/>
</dbReference>
<dbReference type="InterPro" id="IPR011701">
    <property type="entry name" value="MFS"/>
</dbReference>
<feature type="region of interest" description="Disordered" evidence="6">
    <location>
        <begin position="1"/>
        <end position="25"/>
    </location>
</feature>
<dbReference type="VEuPathDB" id="FungiDB:HMPREF1541_07903"/>
<feature type="transmembrane region" description="Helical" evidence="7">
    <location>
        <begin position="386"/>
        <end position="405"/>
    </location>
</feature>
<evidence type="ECO:0000256" key="1">
    <source>
        <dbReference type="ARBA" id="ARBA00004141"/>
    </source>
</evidence>
<evidence type="ECO:0000313" key="10">
    <source>
        <dbReference type="Proteomes" id="UP000030752"/>
    </source>
</evidence>
<dbReference type="Gene3D" id="1.20.1250.20">
    <property type="entry name" value="MFS general substrate transporter like domains"/>
    <property type="match status" value="2"/>
</dbReference>
<reference evidence="9 10" key="1">
    <citation type="submission" date="2013-03" db="EMBL/GenBank/DDBJ databases">
        <title>The Genome Sequence of Phialophora europaea CBS 101466.</title>
        <authorList>
            <consortium name="The Broad Institute Genomics Platform"/>
            <person name="Cuomo C."/>
            <person name="de Hoog S."/>
            <person name="Gorbushina A."/>
            <person name="Walker B."/>
            <person name="Young S.K."/>
            <person name="Zeng Q."/>
            <person name="Gargeya S."/>
            <person name="Fitzgerald M."/>
            <person name="Haas B."/>
            <person name="Abouelleil A."/>
            <person name="Allen A.W."/>
            <person name="Alvarado L."/>
            <person name="Arachchi H.M."/>
            <person name="Berlin A.M."/>
            <person name="Chapman S.B."/>
            <person name="Gainer-Dewar J."/>
            <person name="Goldberg J."/>
            <person name="Griggs A."/>
            <person name="Gujja S."/>
            <person name="Hansen M."/>
            <person name="Howarth C."/>
            <person name="Imamovic A."/>
            <person name="Ireland A."/>
            <person name="Larimer J."/>
            <person name="McCowan C."/>
            <person name="Murphy C."/>
            <person name="Pearson M."/>
            <person name="Poon T.W."/>
            <person name="Priest M."/>
            <person name="Roberts A."/>
            <person name="Saif S."/>
            <person name="Shea T."/>
            <person name="Sisk P."/>
            <person name="Sykes S."/>
            <person name="Wortman J."/>
            <person name="Nusbaum C."/>
            <person name="Birren B."/>
        </authorList>
    </citation>
    <scope>NUCLEOTIDE SEQUENCE [LARGE SCALE GENOMIC DNA]</scope>
    <source>
        <strain evidence="9 10">CBS 101466</strain>
    </source>
</reference>
<dbReference type="Pfam" id="PF07690">
    <property type="entry name" value="MFS_1"/>
    <property type="match status" value="1"/>
</dbReference>